<feature type="region of interest" description="Disordered" evidence="1">
    <location>
        <begin position="495"/>
        <end position="530"/>
    </location>
</feature>
<evidence type="ECO:0000313" key="4">
    <source>
        <dbReference type="Proteomes" id="UP000230833"/>
    </source>
</evidence>
<dbReference type="InterPro" id="IPR013783">
    <property type="entry name" value="Ig-like_fold"/>
</dbReference>
<proteinExistence type="predicted"/>
<organism evidence="3 4">
    <name type="scientific">Candidatus Vogelbacteria bacterium CG10_big_fil_rev_8_21_14_0_10_45_14</name>
    <dbReference type="NCBI Taxonomy" id="1975042"/>
    <lineage>
        <taxon>Bacteria</taxon>
        <taxon>Candidatus Vogeliibacteriota</taxon>
    </lineage>
</organism>
<name>A0A2H0RLJ4_9BACT</name>
<evidence type="ECO:0000256" key="1">
    <source>
        <dbReference type="SAM" id="MobiDB-lite"/>
    </source>
</evidence>
<feature type="region of interest" description="Disordered" evidence="1">
    <location>
        <begin position="131"/>
        <end position="189"/>
    </location>
</feature>
<feature type="compositionally biased region" description="Low complexity" evidence="1">
    <location>
        <begin position="135"/>
        <end position="150"/>
    </location>
</feature>
<feature type="compositionally biased region" description="Low complexity" evidence="1">
    <location>
        <begin position="162"/>
        <end position="178"/>
    </location>
</feature>
<dbReference type="InterPro" id="IPR036415">
    <property type="entry name" value="Lamin_tail_dom_sf"/>
</dbReference>
<dbReference type="SUPFAM" id="SSF49299">
    <property type="entry name" value="PKD domain"/>
    <property type="match status" value="1"/>
</dbReference>
<dbReference type="CDD" id="cd00146">
    <property type="entry name" value="PKD"/>
    <property type="match status" value="1"/>
</dbReference>
<feature type="compositionally biased region" description="Polar residues" evidence="1">
    <location>
        <begin position="179"/>
        <end position="189"/>
    </location>
</feature>
<feature type="compositionally biased region" description="Basic and acidic residues" evidence="1">
    <location>
        <begin position="514"/>
        <end position="523"/>
    </location>
</feature>
<dbReference type="Gene3D" id="2.60.40.10">
    <property type="entry name" value="Immunoglobulins"/>
    <property type="match status" value="1"/>
</dbReference>
<dbReference type="AlphaFoldDB" id="A0A2H0RLJ4"/>
<dbReference type="Proteomes" id="UP000230833">
    <property type="component" value="Unassembled WGS sequence"/>
</dbReference>
<dbReference type="PROSITE" id="PS50093">
    <property type="entry name" value="PKD"/>
    <property type="match status" value="1"/>
</dbReference>
<protein>
    <recommendedName>
        <fullName evidence="2">PKD domain-containing protein</fullName>
    </recommendedName>
</protein>
<evidence type="ECO:0000313" key="3">
    <source>
        <dbReference type="EMBL" id="PIR46655.1"/>
    </source>
</evidence>
<accession>A0A2H0RLJ4</accession>
<dbReference type="InterPro" id="IPR000601">
    <property type="entry name" value="PKD_dom"/>
</dbReference>
<dbReference type="EMBL" id="PCYL01000033">
    <property type="protein sequence ID" value="PIR46655.1"/>
    <property type="molecule type" value="Genomic_DNA"/>
</dbReference>
<feature type="compositionally biased region" description="Acidic residues" evidence="1">
    <location>
        <begin position="151"/>
        <end position="161"/>
    </location>
</feature>
<dbReference type="Pfam" id="PF18911">
    <property type="entry name" value="PKD_4"/>
    <property type="match status" value="1"/>
</dbReference>
<dbReference type="SUPFAM" id="SSF74853">
    <property type="entry name" value="Lamin A/C globular tail domain"/>
    <property type="match status" value="1"/>
</dbReference>
<evidence type="ECO:0000259" key="2">
    <source>
        <dbReference type="PROSITE" id="PS50093"/>
    </source>
</evidence>
<comment type="caution">
    <text evidence="3">The sequence shown here is derived from an EMBL/GenBank/DDBJ whole genome shotgun (WGS) entry which is preliminary data.</text>
</comment>
<reference evidence="3 4" key="1">
    <citation type="submission" date="2017-09" db="EMBL/GenBank/DDBJ databases">
        <title>Depth-based differentiation of microbial function through sediment-hosted aquifers and enrichment of novel symbionts in the deep terrestrial subsurface.</title>
        <authorList>
            <person name="Probst A.J."/>
            <person name="Ladd B."/>
            <person name="Jarett J.K."/>
            <person name="Geller-Mcgrath D.E."/>
            <person name="Sieber C.M."/>
            <person name="Emerson J.B."/>
            <person name="Anantharaman K."/>
            <person name="Thomas B.C."/>
            <person name="Malmstrom R."/>
            <person name="Stieglmeier M."/>
            <person name="Klingl A."/>
            <person name="Woyke T."/>
            <person name="Ryan C.M."/>
            <person name="Banfield J.F."/>
        </authorList>
    </citation>
    <scope>NUCLEOTIDE SEQUENCE [LARGE SCALE GENOMIC DNA]</scope>
    <source>
        <strain evidence="3">CG10_big_fil_rev_8_21_14_0_10_45_14</strain>
    </source>
</reference>
<sequence>MKKLLVSMLLVGAIFSPVLVFGAVGQISFTSEVQSVDIGMVSDRMTVQAQDSSGVSFNISETGDLYLTSTSGTGEFSSNSTNWTAVEKLTVSKGSANRNFYYKDSTKGVHTITARLVLREGGDEWSTSHKIAVGTSMSDNSETSDSTNDSATEDEESDDTDTSASGTESTTTSETDSTPTPKQSGISAHSSPVYLSTPIAEMEEFSVFAGRDRLAVEDGEILFEAKARIGKNELRDIVSYEWSFGDGKTAMGKMARQNYRLSGAYPVVLNAEYGGRKAASRLMVEVVPARLHLINQNDEKSPIIAIIKNEGKKEVNIGGWIVKNGDALHAFPKDTIILPAGRIGVLEEDVLPKVSRALGDNNTITLELTSPLGRVVSTLPVLSIGSGDIANPTDIDDTDAPKRQALAKEIEHLRTSLAQLVAHNSGFFAVAGKDKETVTQPVIKTEPVANALLGSSASEISNKDITVVSIQNALEQTASVRSAVPLLENSEINSSQNIKEKRVNTQGEGASQEVEEKQKENRSPKPIPIVIPKNQGGDFGIFSTIMNWFRR</sequence>
<gene>
    <name evidence="3" type="ORF">COV07_03235</name>
</gene>
<feature type="domain" description="PKD" evidence="2">
    <location>
        <begin position="238"/>
        <end position="271"/>
    </location>
</feature>
<dbReference type="InterPro" id="IPR035986">
    <property type="entry name" value="PKD_dom_sf"/>
</dbReference>